<dbReference type="AlphaFoldDB" id="A0AAD8WQ84"/>
<dbReference type="GO" id="GO:0003723">
    <property type="term" value="F:RNA binding"/>
    <property type="evidence" value="ECO:0007669"/>
    <property type="project" value="TreeGrafter"/>
</dbReference>
<reference evidence="3" key="1">
    <citation type="submission" date="2023-07" db="EMBL/GenBank/DDBJ databases">
        <title>A chromosome-level genome assembly of Lolium multiflorum.</title>
        <authorList>
            <person name="Chen Y."/>
            <person name="Copetti D."/>
            <person name="Kolliker R."/>
            <person name="Studer B."/>
        </authorList>
    </citation>
    <scope>NUCLEOTIDE SEQUENCE</scope>
    <source>
        <strain evidence="3">02402/16</strain>
        <tissue evidence="3">Leaf</tissue>
    </source>
</reference>
<keyword evidence="4" id="KW-1185">Reference proteome</keyword>
<dbReference type="GO" id="GO:0005524">
    <property type="term" value="F:ATP binding"/>
    <property type="evidence" value="ECO:0007669"/>
    <property type="project" value="InterPro"/>
</dbReference>
<keyword evidence="1" id="KW-0963">Cytoplasm</keyword>
<dbReference type="InterPro" id="IPR004523">
    <property type="entry name" value="Asp-tRNA_synthase_2"/>
</dbReference>
<accession>A0AAD8WQ84</accession>
<dbReference type="Proteomes" id="UP001231189">
    <property type="component" value="Unassembled WGS sequence"/>
</dbReference>
<evidence type="ECO:0000256" key="2">
    <source>
        <dbReference type="SAM" id="MobiDB-lite"/>
    </source>
</evidence>
<dbReference type="GO" id="GO:0006422">
    <property type="term" value="P:aspartyl-tRNA aminoacylation"/>
    <property type="evidence" value="ECO:0007669"/>
    <property type="project" value="InterPro"/>
</dbReference>
<dbReference type="GO" id="GO:0017101">
    <property type="term" value="C:aminoacyl-tRNA synthetase multienzyme complex"/>
    <property type="evidence" value="ECO:0007669"/>
    <property type="project" value="TreeGrafter"/>
</dbReference>
<gene>
    <name evidence="3" type="ORF">QYE76_058700</name>
</gene>
<evidence type="ECO:0000313" key="4">
    <source>
        <dbReference type="Proteomes" id="UP001231189"/>
    </source>
</evidence>
<proteinExistence type="predicted"/>
<dbReference type="Gene3D" id="2.40.50.140">
    <property type="entry name" value="Nucleic acid-binding proteins"/>
    <property type="match status" value="1"/>
</dbReference>
<organism evidence="3 4">
    <name type="scientific">Lolium multiflorum</name>
    <name type="common">Italian ryegrass</name>
    <name type="synonym">Lolium perenne subsp. multiflorum</name>
    <dbReference type="NCBI Taxonomy" id="4521"/>
    <lineage>
        <taxon>Eukaryota</taxon>
        <taxon>Viridiplantae</taxon>
        <taxon>Streptophyta</taxon>
        <taxon>Embryophyta</taxon>
        <taxon>Tracheophyta</taxon>
        <taxon>Spermatophyta</taxon>
        <taxon>Magnoliopsida</taxon>
        <taxon>Liliopsida</taxon>
        <taxon>Poales</taxon>
        <taxon>Poaceae</taxon>
        <taxon>BOP clade</taxon>
        <taxon>Pooideae</taxon>
        <taxon>Poodae</taxon>
        <taxon>Poeae</taxon>
        <taxon>Poeae Chloroplast Group 2 (Poeae type)</taxon>
        <taxon>Loliodinae</taxon>
        <taxon>Loliinae</taxon>
        <taxon>Lolium</taxon>
    </lineage>
</organism>
<dbReference type="GO" id="GO:0004815">
    <property type="term" value="F:aspartate-tRNA ligase activity"/>
    <property type="evidence" value="ECO:0007669"/>
    <property type="project" value="InterPro"/>
</dbReference>
<evidence type="ECO:0000313" key="3">
    <source>
        <dbReference type="EMBL" id="KAK1670541.1"/>
    </source>
</evidence>
<protein>
    <submittedName>
        <fullName evidence="3">Uncharacterized protein</fullName>
    </submittedName>
</protein>
<dbReference type="EMBL" id="JAUUTY010000003">
    <property type="protein sequence ID" value="KAK1670541.1"/>
    <property type="molecule type" value="Genomic_DNA"/>
</dbReference>
<dbReference type="GO" id="GO:0005829">
    <property type="term" value="C:cytosol"/>
    <property type="evidence" value="ECO:0007669"/>
    <property type="project" value="TreeGrafter"/>
</dbReference>
<dbReference type="SUPFAM" id="SSF50249">
    <property type="entry name" value="Nucleic acid-binding proteins"/>
    <property type="match status" value="1"/>
</dbReference>
<comment type="caution">
    <text evidence="3">The sequence shown here is derived from an EMBL/GenBank/DDBJ whole genome shotgun (WGS) entry which is preliminary data.</text>
</comment>
<dbReference type="PANTHER" id="PTHR43450:SF1">
    <property type="entry name" value="ASPARTATE--TRNA LIGASE, CYTOPLASMIC"/>
    <property type="match status" value="1"/>
</dbReference>
<sequence>MAVLRMSMSTEQQHCPVIGSRKGRAKSKSKIAQNPYEYDSAYGRIPWELFRGRPWTYPGTLDESMLGNYVLLLGSVMRVRPLSKKRTVVVLLTRSRTVRCVVAAGADDEGVTTRMVRFAATLRRGTYVDVEGVVSPLGMETDPLDTTQRVEIQVRKLHTIATNKDGSPVDGVTTMEDDSPIDGVTKMEDGSPVDGVVATMEDSSPLT</sequence>
<evidence type="ECO:0000256" key="1">
    <source>
        <dbReference type="ARBA" id="ARBA00022490"/>
    </source>
</evidence>
<dbReference type="PANTHER" id="PTHR43450">
    <property type="entry name" value="ASPARTYL-TRNA SYNTHETASE"/>
    <property type="match status" value="1"/>
</dbReference>
<dbReference type="InterPro" id="IPR012340">
    <property type="entry name" value="NA-bd_OB-fold"/>
</dbReference>
<feature type="region of interest" description="Disordered" evidence="2">
    <location>
        <begin position="163"/>
        <end position="207"/>
    </location>
</feature>
<name>A0AAD8WQ84_LOLMU</name>